<evidence type="ECO:0000256" key="5">
    <source>
        <dbReference type="ARBA" id="ARBA00022801"/>
    </source>
</evidence>
<dbReference type="GO" id="GO:0004065">
    <property type="term" value="F:arylsulfatase activity"/>
    <property type="evidence" value="ECO:0007669"/>
    <property type="project" value="TreeGrafter"/>
</dbReference>
<evidence type="ECO:0000256" key="4">
    <source>
        <dbReference type="ARBA" id="ARBA00022729"/>
    </source>
</evidence>
<gene>
    <name evidence="8" type="ORF">METZ01_LOCUS340258</name>
</gene>
<keyword evidence="6" id="KW-0106">Calcium</keyword>
<evidence type="ECO:0000256" key="6">
    <source>
        <dbReference type="ARBA" id="ARBA00022837"/>
    </source>
</evidence>
<sequence>MRKSILYLHLLSCVASANAKKPNIVFILADDLGWRDLSNEGSTYYESPHIDRIAKEGMKFTRGYATCQVCSPSRASILTGKYPTNHGITTWIGDRAGEAWRGTRRNDSHLPPEYDRNLRASEITLAEVMKKAGYKTFFAGKWHLGSKGSWPTDHGFDINKGGWDVGSPRGGFFSPWQNPNLESGPAGESLTLRLGRETADFIEAN</sequence>
<evidence type="ECO:0000259" key="7">
    <source>
        <dbReference type="Pfam" id="PF00884"/>
    </source>
</evidence>
<reference evidence="8" key="1">
    <citation type="submission" date="2018-05" db="EMBL/GenBank/DDBJ databases">
        <authorList>
            <person name="Lanie J.A."/>
            <person name="Ng W.-L."/>
            <person name="Kazmierczak K.M."/>
            <person name="Andrzejewski T.M."/>
            <person name="Davidsen T.M."/>
            <person name="Wayne K.J."/>
            <person name="Tettelin H."/>
            <person name="Glass J.I."/>
            <person name="Rusch D."/>
            <person name="Podicherti R."/>
            <person name="Tsui H.-C.T."/>
            <person name="Winkler M.E."/>
        </authorList>
    </citation>
    <scope>NUCLEOTIDE SEQUENCE</scope>
</reference>
<comment type="cofactor">
    <cofactor evidence="1">
        <name>Ca(2+)</name>
        <dbReference type="ChEBI" id="CHEBI:29108"/>
    </cofactor>
</comment>
<dbReference type="EMBL" id="UINC01115984">
    <property type="protein sequence ID" value="SVC87404.1"/>
    <property type="molecule type" value="Genomic_DNA"/>
</dbReference>
<comment type="similarity">
    <text evidence="2">Belongs to the sulfatase family.</text>
</comment>
<evidence type="ECO:0000256" key="2">
    <source>
        <dbReference type="ARBA" id="ARBA00008779"/>
    </source>
</evidence>
<dbReference type="InterPro" id="IPR000917">
    <property type="entry name" value="Sulfatase_N"/>
</dbReference>
<feature type="domain" description="Sulfatase N-terminal" evidence="7">
    <location>
        <begin position="22"/>
        <end position="157"/>
    </location>
</feature>
<evidence type="ECO:0000313" key="8">
    <source>
        <dbReference type="EMBL" id="SVC87404.1"/>
    </source>
</evidence>
<dbReference type="GO" id="GO:0046872">
    <property type="term" value="F:metal ion binding"/>
    <property type="evidence" value="ECO:0007669"/>
    <property type="project" value="UniProtKB-KW"/>
</dbReference>
<dbReference type="AlphaFoldDB" id="A0A382QPH8"/>
<keyword evidence="5" id="KW-0378">Hydrolase</keyword>
<name>A0A382QPH8_9ZZZZ</name>
<keyword evidence="3" id="KW-0479">Metal-binding</keyword>
<dbReference type="SUPFAM" id="SSF53649">
    <property type="entry name" value="Alkaline phosphatase-like"/>
    <property type="match status" value="1"/>
</dbReference>
<dbReference type="PANTHER" id="PTHR42693">
    <property type="entry name" value="ARYLSULFATASE FAMILY MEMBER"/>
    <property type="match status" value="1"/>
</dbReference>
<proteinExistence type="inferred from homology"/>
<feature type="non-terminal residue" evidence="8">
    <location>
        <position position="205"/>
    </location>
</feature>
<dbReference type="InterPro" id="IPR017850">
    <property type="entry name" value="Alkaline_phosphatase_core_sf"/>
</dbReference>
<dbReference type="PANTHER" id="PTHR42693:SF42">
    <property type="entry name" value="ARYLSULFATASE G"/>
    <property type="match status" value="1"/>
</dbReference>
<organism evidence="8">
    <name type="scientific">marine metagenome</name>
    <dbReference type="NCBI Taxonomy" id="408172"/>
    <lineage>
        <taxon>unclassified sequences</taxon>
        <taxon>metagenomes</taxon>
        <taxon>ecological metagenomes</taxon>
    </lineage>
</organism>
<evidence type="ECO:0000256" key="1">
    <source>
        <dbReference type="ARBA" id="ARBA00001913"/>
    </source>
</evidence>
<protein>
    <recommendedName>
        <fullName evidence="7">Sulfatase N-terminal domain-containing protein</fullName>
    </recommendedName>
</protein>
<evidence type="ECO:0000256" key="3">
    <source>
        <dbReference type="ARBA" id="ARBA00022723"/>
    </source>
</evidence>
<dbReference type="InterPro" id="IPR050738">
    <property type="entry name" value="Sulfatase"/>
</dbReference>
<dbReference type="PROSITE" id="PS00149">
    <property type="entry name" value="SULFATASE_2"/>
    <property type="match status" value="1"/>
</dbReference>
<accession>A0A382QPH8</accession>
<dbReference type="InterPro" id="IPR024607">
    <property type="entry name" value="Sulfatase_CS"/>
</dbReference>
<dbReference type="Pfam" id="PF00884">
    <property type="entry name" value="Sulfatase"/>
    <property type="match status" value="1"/>
</dbReference>
<keyword evidence="4" id="KW-0732">Signal</keyword>
<dbReference type="Gene3D" id="3.40.720.10">
    <property type="entry name" value="Alkaline Phosphatase, subunit A"/>
    <property type="match status" value="1"/>
</dbReference>